<proteinExistence type="predicted"/>
<dbReference type="SUPFAM" id="SSF54593">
    <property type="entry name" value="Glyoxalase/Bleomycin resistance protein/Dihydroxybiphenyl dioxygenase"/>
    <property type="match status" value="2"/>
</dbReference>
<protein>
    <submittedName>
        <fullName evidence="2">VOC family protein</fullName>
    </submittedName>
</protein>
<evidence type="ECO:0000313" key="2">
    <source>
        <dbReference type="EMBL" id="MFC5530080.1"/>
    </source>
</evidence>
<feature type="domain" description="VOC" evidence="1">
    <location>
        <begin position="184"/>
        <end position="298"/>
    </location>
</feature>
<comment type="caution">
    <text evidence="2">The sequence shown here is derived from an EMBL/GenBank/DDBJ whole genome shotgun (WGS) entry which is preliminary data.</text>
</comment>
<dbReference type="PANTHER" id="PTHR36437">
    <property type="entry name" value="GLYOXALASE/BLEOMYCIN RESISTANCE PROTEIN/DIOXYGENASE"/>
    <property type="match status" value="1"/>
</dbReference>
<dbReference type="EMBL" id="JBHSNC010000036">
    <property type="protein sequence ID" value="MFC5530080.1"/>
    <property type="molecule type" value="Genomic_DNA"/>
</dbReference>
<dbReference type="InterPro" id="IPR037523">
    <property type="entry name" value="VOC_core"/>
</dbReference>
<dbReference type="InterPro" id="IPR004360">
    <property type="entry name" value="Glyas_Fos-R_dOase_dom"/>
</dbReference>
<dbReference type="Gene3D" id="3.10.180.10">
    <property type="entry name" value="2,3-Dihydroxybiphenyl 1,2-Dioxygenase, domain 1"/>
    <property type="match status" value="2"/>
</dbReference>
<gene>
    <name evidence="2" type="ORF">ACFPQ4_11645</name>
</gene>
<dbReference type="Pfam" id="PF00903">
    <property type="entry name" value="Glyoxalase"/>
    <property type="match status" value="2"/>
</dbReference>
<sequence length="300" mass="34095">MTQLAKHPSDDQNYRPQYVTQAFKVYAGGMLNPAKGGNKVEMVRSPIENAADTVFIHVTDLRRSAEWYSMLMELPLLEERLNGGNVYWLMLEGGTGINLDDNRNTSPDTPRVRFMYKTDDIDEAYRYLEQKGIATLTPIERYPWGLSYFRFTDPDGNGLMVTQSDYVSEVVERLPDTESPILNKFGGIFLNVSDIARATRFHYDVLGLPVPDNKGQEDESIHVLPTSRGTQILLDNNRYRNGEDYEALFMLLTLDVEAAKAYLAKNGVDIFTDIERHGELAFFTVKDPDDNVIMICNIVD</sequence>
<dbReference type="RefSeq" id="WP_378112017.1">
    <property type="nucleotide sequence ID" value="NZ_JBHSNC010000036.1"/>
</dbReference>
<dbReference type="PANTHER" id="PTHR36437:SF2">
    <property type="entry name" value="GLYOXALASE_BLEOMYCIN RESISTANCE PROTEIN_DIOXYGENASE"/>
    <property type="match status" value="1"/>
</dbReference>
<name>A0ABW0R141_9BACL</name>
<evidence type="ECO:0000259" key="1">
    <source>
        <dbReference type="PROSITE" id="PS51819"/>
    </source>
</evidence>
<evidence type="ECO:0000313" key="3">
    <source>
        <dbReference type="Proteomes" id="UP001596108"/>
    </source>
</evidence>
<keyword evidence="3" id="KW-1185">Reference proteome</keyword>
<dbReference type="InterPro" id="IPR029068">
    <property type="entry name" value="Glyas_Bleomycin-R_OHBP_Dase"/>
</dbReference>
<dbReference type="Proteomes" id="UP001596108">
    <property type="component" value="Unassembled WGS sequence"/>
</dbReference>
<dbReference type="PROSITE" id="PS51819">
    <property type="entry name" value="VOC"/>
    <property type="match status" value="2"/>
</dbReference>
<feature type="domain" description="VOC" evidence="1">
    <location>
        <begin position="50"/>
        <end position="164"/>
    </location>
</feature>
<organism evidence="2 3">
    <name type="scientific">Cohnella yongneupensis</name>
    <dbReference type="NCBI Taxonomy" id="425006"/>
    <lineage>
        <taxon>Bacteria</taxon>
        <taxon>Bacillati</taxon>
        <taxon>Bacillota</taxon>
        <taxon>Bacilli</taxon>
        <taxon>Bacillales</taxon>
        <taxon>Paenibacillaceae</taxon>
        <taxon>Cohnella</taxon>
    </lineage>
</organism>
<reference evidence="3" key="1">
    <citation type="journal article" date="2019" name="Int. J. Syst. Evol. Microbiol.">
        <title>The Global Catalogue of Microorganisms (GCM) 10K type strain sequencing project: providing services to taxonomists for standard genome sequencing and annotation.</title>
        <authorList>
            <consortium name="The Broad Institute Genomics Platform"/>
            <consortium name="The Broad Institute Genome Sequencing Center for Infectious Disease"/>
            <person name="Wu L."/>
            <person name="Ma J."/>
        </authorList>
    </citation>
    <scope>NUCLEOTIDE SEQUENCE [LARGE SCALE GENOMIC DNA]</scope>
    <source>
        <strain evidence="3">CGMCC 1.18578</strain>
    </source>
</reference>
<dbReference type="CDD" id="cd06587">
    <property type="entry name" value="VOC"/>
    <property type="match status" value="1"/>
</dbReference>
<accession>A0ABW0R141</accession>